<dbReference type="GO" id="GO:0004341">
    <property type="term" value="F:gluconolactonase activity"/>
    <property type="evidence" value="ECO:0007669"/>
    <property type="project" value="TreeGrafter"/>
</dbReference>
<dbReference type="SUPFAM" id="SSF63829">
    <property type="entry name" value="Calcium-dependent phosphotriesterase"/>
    <property type="match status" value="1"/>
</dbReference>
<sequence length="631" mass="69764">MADAPMIQDLEWDPKIRSSPAVPGGAAPLPVAKTEDFDLGDFSIRVFWPTEPTKDALLPVFIWYHGGGMVLGGIGAENPFCTRVANTAGCVTIAVDYRMAPEYKFPVGHDDGWTAFKWVYENGKEKLGVDVGRFGIGGSSSGGNLAEAVSHRAGLEGIPVNFMVLGVPVCDNTATGETYKSWKVNQHCPGLPEPKMLWYRDQYLPKDDDRSNPVASPLLASDEAFKSSVDRVFIALAELDLLRSEGEAYAEKLRSFNKDVVCRTYPGVPHAVQAMDAVLNTARAWIKDMCVYVAMQFGKHPADIMMEDLYPDNVEVDVLQIEGGGPWLKLDTPMVLGEAPIYRAEDSTLHYVDCLKEPAELHVLQLDPTNGEAAGRPIIHQLEESVTVQFFRENKPGYICAYFAGVAFMDNNGKLEILKEIIPQEDRAIRRFNDGGVDCEGRFWLAEIDRKALAMGAGRVPADYKPIGRLWRYDPDGSLHLMESGLVCGNGLAWSPDNRTMYLNDSAAGLIYAYDFDIPSGSLSNKRLFVDRRVVGGEPDGMVCDVEGNLWIAMWGSHRVMCYSSTGKHLKDIKFSARNMACTSWGGPNYDTLYIATATDRSPRKKADDDGGHIFKYHVGIKGLPKYRFRG</sequence>
<dbReference type="AlphaFoldDB" id="A0A1B9GN17"/>
<protein>
    <recommendedName>
        <fullName evidence="8">Gluconolactonase</fullName>
    </recommendedName>
</protein>
<feature type="active site" description="Proton donor/acceptor" evidence="2">
    <location>
        <position position="540"/>
    </location>
</feature>
<gene>
    <name evidence="6" type="ORF">I316_06170</name>
</gene>
<dbReference type="PANTHER" id="PTHR10907">
    <property type="entry name" value="REGUCALCIN"/>
    <property type="match status" value="1"/>
</dbReference>
<dbReference type="InterPro" id="IPR013094">
    <property type="entry name" value="AB_hydrolase_3"/>
</dbReference>
<proteinExistence type="inferred from homology"/>
<feature type="domain" description="Alpha/beta hydrolase fold-3" evidence="4">
    <location>
        <begin position="62"/>
        <end position="272"/>
    </location>
</feature>
<dbReference type="Gene3D" id="2.120.10.30">
    <property type="entry name" value="TolB, C-terminal domain"/>
    <property type="match status" value="1"/>
</dbReference>
<feature type="binding site" evidence="3">
    <location>
        <position position="433"/>
    </location>
    <ligand>
        <name>substrate</name>
    </ligand>
</feature>
<dbReference type="PRINTS" id="PR01790">
    <property type="entry name" value="SMP30FAMILY"/>
</dbReference>
<reference evidence="6 7" key="1">
    <citation type="submission" date="2013-07" db="EMBL/GenBank/DDBJ databases">
        <title>The Genome Sequence of Cryptococcus heveanensis BCC8398.</title>
        <authorList>
            <consortium name="The Broad Institute Genome Sequencing Platform"/>
            <person name="Cuomo C."/>
            <person name="Litvintseva A."/>
            <person name="Chen Y."/>
            <person name="Heitman J."/>
            <person name="Sun S."/>
            <person name="Springer D."/>
            <person name="Dromer F."/>
            <person name="Young S.K."/>
            <person name="Zeng Q."/>
            <person name="Gargeya S."/>
            <person name="Fitzgerald M."/>
            <person name="Abouelleil A."/>
            <person name="Alvarado L."/>
            <person name="Berlin A.M."/>
            <person name="Chapman S.B."/>
            <person name="Dewar J."/>
            <person name="Goldberg J."/>
            <person name="Griggs A."/>
            <person name="Gujja S."/>
            <person name="Hansen M."/>
            <person name="Howarth C."/>
            <person name="Imamovic A."/>
            <person name="Larimer J."/>
            <person name="McCowan C."/>
            <person name="Murphy C."/>
            <person name="Pearson M."/>
            <person name="Priest M."/>
            <person name="Roberts A."/>
            <person name="Saif S."/>
            <person name="Shea T."/>
            <person name="Sykes S."/>
            <person name="Wortman J."/>
            <person name="Nusbaum C."/>
            <person name="Birren B."/>
        </authorList>
    </citation>
    <scope>NUCLEOTIDE SEQUENCE [LARGE SCALE GENOMIC DNA]</scope>
    <source>
        <strain evidence="6 7">BCC8398</strain>
    </source>
</reference>
<evidence type="ECO:0000256" key="3">
    <source>
        <dbReference type="PIRSR" id="PIRSR605511-2"/>
    </source>
</evidence>
<comment type="similarity">
    <text evidence="1">Belongs to the SMP-30/CGR1 family.</text>
</comment>
<accession>A0A1B9GN17</accession>
<dbReference type="Pfam" id="PF07859">
    <property type="entry name" value="Abhydrolase_3"/>
    <property type="match status" value="1"/>
</dbReference>
<dbReference type="InterPro" id="IPR029058">
    <property type="entry name" value="AB_hydrolase_fold"/>
</dbReference>
<evidence type="ECO:0000313" key="6">
    <source>
        <dbReference type="EMBL" id="OCF32255.1"/>
    </source>
</evidence>
<dbReference type="GO" id="GO:0005509">
    <property type="term" value="F:calcium ion binding"/>
    <property type="evidence" value="ECO:0007669"/>
    <property type="project" value="TreeGrafter"/>
</dbReference>
<dbReference type="InterPro" id="IPR013658">
    <property type="entry name" value="SGL"/>
</dbReference>
<keyword evidence="3" id="KW-0479">Metal-binding</keyword>
<reference evidence="7" key="2">
    <citation type="submission" date="2013-12" db="EMBL/GenBank/DDBJ databases">
        <title>Evolution of pathogenesis and genome organization in the Tremellales.</title>
        <authorList>
            <person name="Cuomo C."/>
            <person name="Litvintseva A."/>
            <person name="Heitman J."/>
            <person name="Chen Y."/>
            <person name="Sun S."/>
            <person name="Springer D."/>
            <person name="Dromer F."/>
            <person name="Young S."/>
            <person name="Zeng Q."/>
            <person name="Chapman S."/>
            <person name="Gujja S."/>
            <person name="Saif S."/>
            <person name="Birren B."/>
        </authorList>
    </citation>
    <scope>NUCLEOTIDE SEQUENCE [LARGE SCALE GENOMIC DNA]</scope>
    <source>
        <strain evidence="7">BCC8398</strain>
    </source>
</reference>
<organism evidence="6 7">
    <name type="scientific">Kwoniella heveanensis BCC8398</name>
    <dbReference type="NCBI Taxonomy" id="1296120"/>
    <lineage>
        <taxon>Eukaryota</taxon>
        <taxon>Fungi</taxon>
        <taxon>Dikarya</taxon>
        <taxon>Basidiomycota</taxon>
        <taxon>Agaricomycotina</taxon>
        <taxon>Tremellomycetes</taxon>
        <taxon>Tremellales</taxon>
        <taxon>Cryptococcaceae</taxon>
        <taxon>Kwoniella</taxon>
    </lineage>
</organism>
<evidence type="ECO:0008006" key="8">
    <source>
        <dbReference type="Google" id="ProtNLM"/>
    </source>
</evidence>
<evidence type="ECO:0000256" key="1">
    <source>
        <dbReference type="ARBA" id="ARBA00008853"/>
    </source>
</evidence>
<dbReference type="STRING" id="1296120.A0A1B9GN17"/>
<feature type="binding site" evidence="3">
    <location>
        <position position="431"/>
    </location>
    <ligand>
        <name>substrate</name>
    </ligand>
</feature>
<evidence type="ECO:0000256" key="2">
    <source>
        <dbReference type="PIRSR" id="PIRSR605511-1"/>
    </source>
</evidence>
<dbReference type="SUPFAM" id="SSF53474">
    <property type="entry name" value="alpha/beta-Hydrolases"/>
    <property type="match status" value="1"/>
</dbReference>
<feature type="binding site" evidence="3">
    <location>
        <position position="490"/>
    </location>
    <ligand>
        <name>a divalent metal cation</name>
        <dbReference type="ChEBI" id="CHEBI:60240"/>
    </ligand>
</feature>
<dbReference type="PANTHER" id="PTHR10907:SF47">
    <property type="entry name" value="REGUCALCIN"/>
    <property type="match status" value="1"/>
</dbReference>
<feature type="domain" description="SMP-30/Gluconolactonase/LRE-like region" evidence="5">
    <location>
        <begin position="336"/>
        <end position="599"/>
    </location>
</feature>
<dbReference type="EMBL" id="KI669510">
    <property type="protein sequence ID" value="OCF32255.1"/>
    <property type="molecule type" value="Genomic_DNA"/>
</dbReference>
<dbReference type="InterPro" id="IPR011042">
    <property type="entry name" value="6-blade_b-propeller_TolB-like"/>
</dbReference>
<evidence type="ECO:0000259" key="4">
    <source>
        <dbReference type="Pfam" id="PF07859"/>
    </source>
</evidence>
<comment type="cofactor">
    <cofactor evidence="3">
        <name>Zn(2+)</name>
        <dbReference type="ChEBI" id="CHEBI:29105"/>
    </cofactor>
    <text evidence="3">Binds 1 divalent metal cation per subunit.</text>
</comment>
<name>A0A1B9GN17_9TREE</name>
<evidence type="ECO:0000313" key="7">
    <source>
        <dbReference type="Proteomes" id="UP000092666"/>
    </source>
</evidence>
<dbReference type="Pfam" id="PF08450">
    <property type="entry name" value="SGL"/>
    <property type="match status" value="1"/>
</dbReference>
<dbReference type="InterPro" id="IPR005511">
    <property type="entry name" value="SMP-30"/>
</dbReference>
<feature type="binding site" evidence="3">
    <location>
        <position position="338"/>
    </location>
    <ligand>
        <name>a divalent metal cation</name>
        <dbReference type="ChEBI" id="CHEBI:60240"/>
    </ligand>
</feature>
<keyword evidence="3" id="KW-0862">Zinc</keyword>
<keyword evidence="7" id="KW-1185">Reference proteome</keyword>
<evidence type="ECO:0000259" key="5">
    <source>
        <dbReference type="Pfam" id="PF08450"/>
    </source>
</evidence>
<dbReference type="Proteomes" id="UP000092666">
    <property type="component" value="Unassembled WGS sequence"/>
</dbReference>
<dbReference type="GO" id="GO:0019853">
    <property type="term" value="P:L-ascorbic acid biosynthetic process"/>
    <property type="evidence" value="ECO:0007669"/>
    <property type="project" value="TreeGrafter"/>
</dbReference>
<dbReference type="Gene3D" id="3.40.50.1820">
    <property type="entry name" value="alpha/beta hydrolase"/>
    <property type="match status" value="1"/>
</dbReference>
<feature type="binding site" evidence="3">
    <location>
        <position position="540"/>
    </location>
    <ligand>
        <name>a divalent metal cation</name>
        <dbReference type="ChEBI" id="CHEBI:60240"/>
    </ligand>
</feature>
<dbReference type="OrthoDB" id="423498at2759"/>